<dbReference type="RefSeq" id="WP_171375819.1">
    <property type="nucleotide sequence ID" value="NZ_JABFCN010000002.1"/>
</dbReference>
<protein>
    <submittedName>
        <fullName evidence="5">SDR family oxidoreductase</fullName>
    </submittedName>
</protein>
<dbReference type="PRINTS" id="PR00081">
    <property type="entry name" value="GDHRDH"/>
</dbReference>
<reference evidence="5 6" key="1">
    <citation type="submission" date="2020-02" db="EMBL/GenBank/DDBJ databases">
        <authorList>
            <person name="Sun Q."/>
        </authorList>
    </citation>
    <scope>NUCLEOTIDE SEQUENCE [LARGE SCALE GENOMIC DNA]</scope>
    <source>
        <strain evidence="5 6">CCBAU 03386</strain>
    </source>
</reference>
<dbReference type="SMART" id="SM00822">
    <property type="entry name" value="PKS_KR"/>
    <property type="match status" value="1"/>
</dbReference>
<comment type="caution">
    <text evidence="5">The sequence shown here is derived from an EMBL/GenBank/DDBJ whole genome shotgun (WGS) entry which is preliminary data.</text>
</comment>
<dbReference type="InterPro" id="IPR050259">
    <property type="entry name" value="SDR"/>
</dbReference>
<dbReference type="Pfam" id="PF00106">
    <property type="entry name" value="adh_short"/>
    <property type="match status" value="1"/>
</dbReference>
<dbReference type="InterPro" id="IPR002347">
    <property type="entry name" value="SDR_fam"/>
</dbReference>
<feature type="domain" description="Ketoreductase" evidence="4">
    <location>
        <begin position="8"/>
        <end position="183"/>
    </location>
</feature>
<accession>A0A7Y3S1A8</accession>
<dbReference type="SUPFAM" id="SSF51735">
    <property type="entry name" value="NAD(P)-binding Rossmann-fold domains"/>
    <property type="match status" value="1"/>
</dbReference>
<evidence type="ECO:0000256" key="1">
    <source>
        <dbReference type="ARBA" id="ARBA00006484"/>
    </source>
</evidence>
<dbReference type="GO" id="GO:0016491">
    <property type="term" value="F:oxidoreductase activity"/>
    <property type="evidence" value="ECO:0007669"/>
    <property type="project" value="UniProtKB-KW"/>
</dbReference>
<comment type="similarity">
    <text evidence="1 3">Belongs to the short-chain dehydrogenases/reductases (SDR) family.</text>
</comment>
<dbReference type="GO" id="GO:0032787">
    <property type="term" value="P:monocarboxylic acid metabolic process"/>
    <property type="evidence" value="ECO:0007669"/>
    <property type="project" value="UniProtKB-ARBA"/>
</dbReference>
<keyword evidence="2" id="KW-0560">Oxidoreductase</keyword>
<evidence type="ECO:0000256" key="2">
    <source>
        <dbReference type="ARBA" id="ARBA00023002"/>
    </source>
</evidence>
<dbReference type="FunFam" id="3.40.50.720:FF:000084">
    <property type="entry name" value="Short-chain dehydrogenase reductase"/>
    <property type="match status" value="1"/>
</dbReference>
<gene>
    <name evidence="5" type="ORF">G9X64_01410</name>
</gene>
<evidence type="ECO:0000313" key="5">
    <source>
        <dbReference type="EMBL" id="NNU35182.1"/>
    </source>
</evidence>
<dbReference type="InterPro" id="IPR020904">
    <property type="entry name" value="Sc_DH/Rdtase_CS"/>
</dbReference>
<dbReference type="InterPro" id="IPR036291">
    <property type="entry name" value="NAD(P)-bd_dom_sf"/>
</dbReference>
<dbReference type="EMBL" id="JABFCN010000002">
    <property type="protein sequence ID" value="NNU35182.1"/>
    <property type="molecule type" value="Genomic_DNA"/>
</dbReference>
<dbReference type="PROSITE" id="PS00061">
    <property type="entry name" value="ADH_SHORT"/>
    <property type="match status" value="1"/>
</dbReference>
<dbReference type="AlphaFoldDB" id="A0A7Y3S1A8"/>
<proteinExistence type="inferred from homology"/>
<name>A0A7Y3S1A8_9HYPH</name>
<dbReference type="PRINTS" id="PR00080">
    <property type="entry name" value="SDRFAMILY"/>
</dbReference>
<evidence type="ECO:0000256" key="3">
    <source>
        <dbReference type="RuleBase" id="RU000363"/>
    </source>
</evidence>
<dbReference type="InterPro" id="IPR057326">
    <property type="entry name" value="KR_dom"/>
</dbReference>
<dbReference type="PANTHER" id="PTHR42879:SF2">
    <property type="entry name" value="3-OXOACYL-[ACYL-CARRIER-PROTEIN] REDUCTASE FABG"/>
    <property type="match status" value="1"/>
</dbReference>
<organism evidence="5 6">
    <name type="scientific">Rhizobium sophorae</name>
    <dbReference type="NCBI Taxonomy" id="1535242"/>
    <lineage>
        <taxon>Bacteria</taxon>
        <taxon>Pseudomonadati</taxon>
        <taxon>Pseudomonadota</taxon>
        <taxon>Alphaproteobacteria</taxon>
        <taxon>Hyphomicrobiales</taxon>
        <taxon>Rhizobiaceae</taxon>
        <taxon>Rhizobium/Agrobacterium group</taxon>
        <taxon>Rhizobium</taxon>
    </lineage>
</organism>
<keyword evidence="6" id="KW-1185">Reference proteome</keyword>
<dbReference type="PANTHER" id="PTHR42879">
    <property type="entry name" value="3-OXOACYL-(ACYL-CARRIER-PROTEIN) REDUCTASE"/>
    <property type="match status" value="1"/>
</dbReference>
<evidence type="ECO:0000259" key="4">
    <source>
        <dbReference type="SMART" id="SM00822"/>
    </source>
</evidence>
<evidence type="ECO:0000313" key="6">
    <source>
        <dbReference type="Proteomes" id="UP000519972"/>
    </source>
</evidence>
<dbReference type="Gene3D" id="3.40.50.720">
    <property type="entry name" value="NAD(P)-binding Rossmann-like Domain"/>
    <property type="match status" value="1"/>
</dbReference>
<dbReference type="Proteomes" id="UP000519972">
    <property type="component" value="Unassembled WGS sequence"/>
</dbReference>
<sequence>MDLKLDGKVALVTGSSKGIGEGIAEALAREGAIVIVHGRNRDKAEEVAHKICSEGGRAVAVVGDLTKDDEVEHLVNEAQTLVGPVEILINNAGGSGQSEDWSTTRTETWVSGYDRNVLAAVRMTSHLLPNMRAAKWGRIINISSLAGMMPPSKKPDYAAAKAAMIAMTASLAKAVAHEGITANTVSPGTIHSASLDEAFRKAALTQGLAPDAPWPEVERVALPMFAQVPIGRVGTVEEIADAVAFLASPRASYITGANLRPDGGMWPGL</sequence>